<dbReference type="InterPro" id="IPR011991">
    <property type="entry name" value="ArsR-like_HTH"/>
</dbReference>
<keyword evidence="1" id="KW-0238">DNA-binding</keyword>
<evidence type="ECO:0000313" key="3">
    <source>
        <dbReference type="EMBL" id="MEI4828238.1"/>
    </source>
</evidence>
<feature type="domain" description="HTH arsR-type" evidence="2">
    <location>
        <begin position="1"/>
        <end position="93"/>
    </location>
</feature>
<dbReference type="SMART" id="SM00418">
    <property type="entry name" value="HTH_ARSR"/>
    <property type="match status" value="1"/>
</dbReference>
<sequence>MSPSAETYDVFQAIADPTRREVLRLLAKKELPISEITSHFPISRTAVTKHLHILSEAKLVSGKKVGREKIYQLQPEPLQELKQWLSFYEQFWNNKLSILKHIVENGEASGLKIIETKSDKQEE</sequence>
<reference evidence="3 4" key="1">
    <citation type="submission" date="2024-01" db="EMBL/GenBank/DDBJ databases">
        <title>Seven novel Bacillus-like species.</title>
        <authorList>
            <person name="Liu G."/>
        </authorList>
    </citation>
    <scope>NUCLEOTIDE SEQUENCE [LARGE SCALE GENOMIC DNA]</scope>
    <source>
        <strain evidence="3 4">FJAT-53711</strain>
    </source>
</reference>
<protein>
    <submittedName>
        <fullName evidence="3">Metalloregulator ArsR/SmtB family transcription factor</fullName>
    </submittedName>
</protein>
<dbReference type="Gene3D" id="1.10.10.10">
    <property type="entry name" value="Winged helix-like DNA-binding domain superfamily/Winged helix DNA-binding domain"/>
    <property type="match status" value="1"/>
</dbReference>
<dbReference type="PROSITE" id="PS50987">
    <property type="entry name" value="HTH_ARSR_2"/>
    <property type="match status" value="1"/>
</dbReference>
<dbReference type="InterPro" id="IPR036390">
    <property type="entry name" value="WH_DNA-bd_sf"/>
</dbReference>
<evidence type="ECO:0000259" key="2">
    <source>
        <dbReference type="PROSITE" id="PS50987"/>
    </source>
</evidence>
<dbReference type="PANTHER" id="PTHR38600:SF1">
    <property type="entry name" value="TRANSCRIPTIONAL REGULATORY PROTEIN"/>
    <property type="match status" value="1"/>
</dbReference>
<keyword evidence="4" id="KW-1185">Reference proteome</keyword>
<gene>
    <name evidence="3" type="ORF">WAX78_02010</name>
</gene>
<dbReference type="PRINTS" id="PR00778">
    <property type="entry name" value="HTHARSR"/>
</dbReference>
<dbReference type="Pfam" id="PF12840">
    <property type="entry name" value="HTH_20"/>
    <property type="match status" value="1"/>
</dbReference>
<organism evidence="3 4">
    <name type="scientific">Bacillus yunxiaonensis</name>
    <dbReference type="NCBI Taxonomy" id="3127665"/>
    <lineage>
        <taxon>Bacteria</taxon>
        <taxon>Bacillati</taxon>
        <taxon>Bacillota</taxon>
        <taxon>Bacilli</taxon>
        <taxon>Bacillales</taxon>
        <taxon>Bacillaceae</taxon>
        <taxon>Bacillus</taxon>
    </lineage>
</organism>
<comment type="caution">
    <text evidence="3">The sequence shown here is derived from an EMBL/GenBank/DDBJ whole genome shotgun (WGS) entry which is preliminary data.</text>
</comment>
<evidence type="ECO:0000256" key="1">
    <source>
        <dbReference type="ARBA" id="ARBA00023125"/>
    </source>
</evidence>
<dbReference type="SUPFAM" id="SSF46785">
    <property type="entry name" value="Winged helix' DNA-binding domain"/>
    <property type="match status" value="1"/>
</dbReference>
<evidence type="ECO:0000313" key="4">
    <source>
        <dbReference type="Proteomes" id="UP001367922"/>
    </source>
</evidence>
<proteinExistence type="predicted"/>
<dbReference type="NCBIfam" id="NF033788">
    <property type="entry name" value="HTH_metalloreg"/>
    <property type="match status" value="1"/>
</dbReference>
<dbReference type="CDD" id="cd00090">
    <property type="entry name" value="HTH_ARSR"/>
    <property type="match status" value="1"/>
</dbReference>
<accession>A0ABU8FTC1</accession>
<name>A0ABU8FTC1_9BACI</name>
<dbReference type="Proteomes" id="UP001367922">
    <property type="component" value="Unassembled WGS sequence"/>
</dbReference>
<dbReference type="RefSeq" id="WP_336480632.1">
    <property type="nucleotide sequence ID" value="NZ_JBAWSV010000001.1"/>
</dbReference>
<dbReference type="EMBL" id="JBAWSV010000001">
    <property type="protein sequence ID" value="MEI4828238.1"/>
    <property type="molecule type" value="Genomic_DNA"/>
</dbReference>
<dbReference type="PANTHER" id="PTHR38600">
    <property type="entry name" value="TRANSCRIPTIONAL REGULATORY PROTEIN"/>
    <property type="match status" value="1"/>
</dbReference>
<dbReference type="InterPro" id="IPR001845">
    <property type="entry name" value="HTH_ArsR_DNA-bd_dom"/>
</dbReference>
<dbReference type="InterPro" id="IPR036388">
    <property type="entry name" value="WH-like_DNA-bd_sf"/>
</dbReference>